<dbReference type="GO" id="GO:0007411">
    <property type="term" value="P:axon guidance"/>
    <property type="evidence" value="ECO:0007669"/>
    <property type="project" value="TreeGrafter"/>
</dbReference>
<keyword evidence="1" id="KW-0344">Guanine-nucleotide releasing factor</keyword>
<protein>
    <submittedName>
        <fullName evidence="2">Jg22050 protein</fullName>
    </submittedName>
</protein>
<accession>A0A8S4QLP9</accession>
<organism evidence="2 3">
    <name type="scientific">Pararge aegeria aegeria</name>
    <dbReference type="NCBI Taxonomy" id="348720"/>
    <lineage>
        <taxon>Eukaryota</taxon>
        <taxon>Metazoa</taxon>
        <taxon>Ecdysozoa</taxon>
        <taxon>Arthropoda</taxon>
        <taxon>Hexapoda</taxon>
        <taxon>Insecta</taxon>
        <taxon>Pterygota</taxon>
        <taxon>Neoptera</taxon>
        <taxon>Endopterygota</taxon>
        <taxon>Lepidoptera</taxon>
        <taxon>Glossata</taxon>
        <taxon>Ditrysia</taxon>
        <taxon>Papilionoidea</taxon>
        <taxon>Nymphalidae</taxon>
        <taxon>Satyrinae</taxon>
        <taxon>Satyrini</taxon>
        <taxon>Parargina</taxon>
        <taxon>Pararge</taxon>
    </lineage>
</organism>
<dbReference type="InterPro" id="IPR035899">
    <property type="entry name" value="DBL_dom_sf"/>
</dbReference>
<dbReference type="PANTHER" id="PTHR22826:SF106">
    <property type="entry name" value="TRIO, ISOFORM A"/>
    <property type="match status" value="1"/>
</dbReference>
<sequence>MVVLCSKFVRELEGCIELPEKLGPLFRGFLEKKINMYEIYCRNKPVSEYIVSEHENYFHELRHKLGHKLQVRVVIAYWKVNQLLVKCVTSKFQ</sequence>
<dbReference type="GO" id="GO:0005737">
    <property type="term" value="C:cytoplasm"/>
    <property type="evidence" value="ECO:0007669"/>
    <property type="project" value="TreeGrafter"/>
</dbReference>
<dbReference type="OrthoDB" id="10256089at2759"/>
<proteinExistence type="predicted"/>
<comment type="caution">
    <text evidence="2">The sequence shown here is derived from an EMBL/GenBank/DDBJ whole genome shotgun (WGS) entry which is preliminary data.</text>
</comment>
<evidence type="ECO:0000313" key="2">
    <source>
        <dbReference type="EMBL" id="CAH2215453.1"/>
    </source>
</evidence>
<dbReference type="AlphaFoldDB" id="A0A8S4QLP9"/>
<dbReference type="EMBL" id="CAKXAJ010011685">
    <property type="protein sequence ID" value="CAH2215453.1"/>
    <property type="molecule type" value="Genomic_DNA"/>
</dbReference>
<dbReference type="Gene3D" id="1.20.900.10">
    <property type="entry name" value="Dbl homology (DH) domain"/>
    <property type="match status" value="1"/>
</dbReference>
<reference evidence="2" key="1">
    <citation type="submission" date="2022-03" db="EMBL/GenBank/DDBJ databases">
        <authorList>
            <person name="Lindestad O."/>
        </authorList>
    </citation>
    <scope>NUCLEOTIDE SEQUENCE</scope>
</reference>
<evidence type="ECO:0000313" key="3">
    <source>
        <dbReference type="Proteomes" id="UP000838756"/>
    </source>
</evidence>
<dbReference type="SUPFAM" id="SSF48065">
    <property type="entry name" value="DBL homology domain (DH-domain)"/>
    <property type="match status" value="1"/>
</dbReference>
<dbReference type="InterPro" id="IPR051336">
    <property type="entry name" value="RhoGEF_Guanine_NuclExch_SF"/>
</dbReference>
<dbReference type="GO" id="GO:0005085">
    <property type="term" value="F:guanyl-nucleotide exchange factor activity"/>
    <property type="evidence" value="ECO:0007669"/>
    <property type="project" value="UniProtKB-KW"/>
</dbReference>
<name>A0A8S4QLP9_9NEOP</name>
<dbReference type="Proteomes" id="UP000838756">
    <property type="component" value="Unassembled WGS sequence"/>
</dbReference>
<gene>
    <name evidence="2" type="primary">jg22050</name>
    <name evidence="2" type="ORF">PAEG_LOCUS3605</name>
</gene>
<keyword evidence="3" id="KW-1185">Reference proteome</keyword>
<dbReference type="PANTHER" id="PTHR22826">
    <property type="entry name" value="RHO GUANINE EXCHANGE FACTOR-RELATED"/>
    <property type="match status" value="1"/>
</dbReference>
<evidence type="ECO:0000256" key="1">
    <source>
        <dbReference type="ARBA" id="ARBA00022658"/>
    </source>
</evidence>
<dbReference type="GO" id="GO:0019898">
    <property type="term" value="C:extrinsic component of membrane"/>
    <property type="evidence" value="ECO:0007669"/>
    <property type="project" value="TreeGrafter"/>
</dbReference>